<gene>
    <name evidence="10" type="ORF">INT44_003842</name>
</gene>
<keyword evidence="4 8" id="KW-0812">Transmembrane</keyword>
<dbReference type="Gene3D" id="1.20.1250.20">
    <property type="entry name" value="MFS general substrate transporter like domains"/>
    <property type="match status" value="1"/>
</dbReference>
<sequence>MAVEKNANMDNVPDVDNVRIEEIDMMLKDAAPKLDKMWWHYPHLRQLNLFLAGAILVQATNGYDGSMLNGLQSLGAWENYFNHPQGASLGTLSSGTTFGVLLVLFPASYLCDRFGRRWPIIAGSIFTIIGAILQSAAQNFGMFWTGRFIIGMGLGLMNTTSPMLLAETAYPTQRSVLTSLYETSFPFGALIGALITFGSYYINSTWAWRLPSLLQCLPAFFQIVLLYKCPESPRWLVAHGRIEEARAVLVKYHGGGDEDSLLVRVELAEIRAALQSDNIKKSGRWSQWLKTKGNRHRLAIIMFIPVMTQLSGNAVISYYLHLILNGINITTTKDQLVINATLLVLELFAAVGIASYCEMFGRRRFFMIGIVGMLVCFIPWTILSALSQEGNFSNPGYGIGVVAMIYLFEIPYHVVAPLANLFLTEVAPYELRSKASAIFQLMGQIIGLFNSYVNPIAMTAIGWKYYIVFCCVITCEFIVVYFFFPETKGLSLEEISVIFEGEAAPVSTGAFRHGDVEDPSAGLHKQVSDEKFGMDEDIKST</sequence>
<dbReference type="PROSITE" id="PS50850">
    <property type="entry name" value="MFS"/>
    <property type="match status" value="1"/>
</dbReference>
<protein>
    <recommendedName>
        <fullName evidence="9">Major facilitator superfamily (MFS) profile domain-containing protein</fullName>
    </recommendedName>
</protein>
<feature type="transmembrane region" description="Helical" evidence="8">
    <location>
        <begin position="435"/>
        <end position="453"/>
    </location>
</feature>
<evidence type="ECO:0000256" key="7">
    <source>
        <dbReference type="RuleBase" id="RU003346"/>
    </source>
</evidence>
<dbReference type="Proteomes" id="UP000612746">
    <property type="component" value="Unassembled WGS sequence"/>
</dbReference>
<dbReference type="InterPro" id="IPR005828">
    <property type="entry name" value="MFS_sugar_transport-like"/>
</dbReference>
<dbReference type="GO" id="GO:0005351">
    <property type="term" value="F:carbohydrate:proton symporter activity"/>
    <property type="evidence" value="ECO:0007669"/>
    <property type="project" value="TreeGrafter"/>
</dbReference>
<keyword evidence="11" id="KW-1185">Reference proteome</keyword>
<accession>A0A8H7QA67</accession>
<dbReference type="PROSITE" id="PS00217">
    <property type="entry name" value="SUGAR_TRANSPORT_2"/>
    <property type="match status" value="1"/>
</dbReference>
<evidence type="ECO:0000256" key="5">
    <source>
        <dbReference type="ARBA" id="ARBA00022989"/>
    </source>
</evidence>
<feature type="transmembrane region" description="Helical" evidence="8">
    <location>
        <begin position="336"/>
        <end position="357"/>
    </location>
</feature>
<proteinExistence type="inferred from homology"/>
<dbReference type="InterPro" id="IPR050360">
    <property type="entry name" value="MFS_Sugar_Transporters"/>
</dbReference>
<dbReference type="OrthoDB" id="6133115at2759"/>
<feature type="transmembrane region" description="Helical" evidence="8">
    <location>
        <begin position="397"/>
        <end position="423"/>
    </location>
</feature>
<feature type="transmembrane region" description="Helical" evidence="8">
    <location>
        <begin position="143"/>
        <end position="165"/>
    </location>
</feature>
<comment type="subcellular location">
    <subcellularLocation>
        <location evidence="1">Membrane</location>
        <topology evidence="1">Multi-pass membrane protein</topology>
    </subcellularLocation>
</comment>
<evidence type="ECO:0000313" key="11">
    <source>
        <dbReference type="Proteomes" id="UP000612746"/>
    </source>
</evidence>
<keyword evidence="3 7" id="KW-0813">Transport</keyword>
<feature type="transmembrane region" description="Helical" evidence="8">
    <location>
        <begin position="87"/>
        <end position="111"/>
    </location>
</feature>
<feature type="transmembrane region" description="Helical" evidence="8">
    <location>
        <begin position="185"/>
        <end position="202"/>
    </location>
</feature>
<dbReference type="Pfam" id="PF00083">
    <property type="entry name" value="Sugar_tr"/>
    <property type="match status" value="1"/>
</dbReference>
<organism evidence="10 11">
    <name type="scientific">Umbelopsis vinacea</name>
    <dbReference type="NCBI Taxonomy" id="44442"/>
    <lineage>
        <taxon>Eukaryota</taxon>
        <taxon>Fungi</taxon>
        <taxon>Fungi incertae sedis</taxon>
        <taxon>Mucoromycota</taxon>
        <taxon>Mucoromycotina</taxon>
        <taxon>Umbelopsidomycetes</taxon>
        <taxon>Umbelopsidales</taxon>
        <taxon>Umbelopsidaceae</taxon>
        <taxon>Umbelopsis</taxon>
    </lineage>
</organism>
<evidence type="ECO:0000256" key="3">
    <source>
        <dbReference type="ARBA" id="ARBA00022448"/>
    </source>
</evidence>
<feature type="transmembrane region" description="Helical" evidence="8">
    <location>
        <begin position="465"/>
        <end position="484"/>
    </location>
</feature>
<dbReference type="PANTHER" id="PTHR48022">
    <property type="entry name" value="PLASTIDIC GLUCOSE TRANSPORTER 4"/>
    <property type="match status" value="1"/>
</dbReference>
<name>A0A8H7QA67_9FUNG</name>
<dbReference type="SUPFAM" id="SSF103473">
    <property type="entry name" value="MFS general substrate transporter"/>
    <property type="match status" value="1"/>
</dbReference>
<comment type="similarity">
    <text evidence="2 7">Belongs to the major facilitator superfamily. Sugar transporter (TC 2.A.1.1) family.</text>
</comment>
<dbReference type="InterPro" id="IPR020846">
    <property type="entry name" value="MFS_dom"/>
</dbReference>
<feature type="transmembrane region" description="Helical" evidence="8">
    <location>
        <begin position="364"/>
        <end position="385"/>
    </location>
</feature>
<evidence type="ECO:0000256" key="4">
    <source>
        <dbReference type="ARBA" id="ARBA00022692"/>
    </source>
</evidence>
<feature type="transmembrane region" description="Helical" evidence="8">
    <location>
        <begin position="118"/>
        <end position="137"/>
    </location>
</feature>
<feature type="transmembrane region" description="Helical" evidence="8">
    <location>
        <begin position="298"/>
        <end position="324"/>
    </location>
</feature>
<dbReference type="GO" id="GO:0016020">
    <property type="term" value="C:membrane"/>
    <property type="evidence" value="ECO:0007669"/>
    <property type="project" value="UniProtKB-SubCell"/>
</dbReference>
<dbReference type="NCBIfam" id="TIGR00879">
    <property type="entry name" value="SP"/>
    <property type="match status" value="1"/>
</dbReference>
<dbReference type="InterPro" id="IPR003663">
    <property type="entry name" value="Sugar/inositol_transpt"/>
</dbReference>
<evidence type="ECO:0000259" key="9">
    <source>
        <dbReference type="PROSITE" id="PS50850"/>
    </source>
</evidence>
<dbReference type="AlphaFoldDB" id="A0A8H7QA67"/>
<evidence type="ECO:0000256" key="6">
    <source>
        <dbReference type="ARBA" id="ARBA00023136"/>
    </source>
</evidence>
<evidence type="ECO:0000313" key="10">
    <source>
        <dbReference type="EMBL" id="KAG2188703.1"/>
    </source>
</evidence>
<keyword evidence="5 8" id="KW-1133">Transmembrane helix</keyword>
<dbReference type="InterPro" id="IPR005829">
    <property type="entry name" value="Sugar_transporter_CS"/>
</dbReference>
<evidence type="ECO:0000256" key="1">
    <source>
        <dbReference type="ARBA" id="ARBA00004141"/>
    </source>
</evidence>
<reference evidence="10" key="1">
    <citation type="submission" date="2020-12" db="EMBL/GenBank/DDBJ databases">
        <title>Metabolic potential, ecology and presence of endohyphal bacteria is reflected in genomic diversity of Mucoromycotina.</title>
        <authorList>
            <person name="Muszewska A."/>
            <person name="Okrasinska A."/>
            <person name="Steczkiewicz K."/>
            <person name="Drgas O."/>
            <person name="Orlowska M."/>
            <person name="Perlinska-Lenart U."/>
            <person name="Aleksandrzak-Piekarczyk T."/>
            <person name="Szatraj K."/>
            <person name="Zielenkiewicz U."/>
            <person name="Pilsyk S."/>
            <person name="Malc E."/>
            <person name="Mieczkowski P."/>
            <person name="Kruszewska J.S."/>
            <person name="Biernat P."/>
            <person name="Pawlowska J."/>
        </authorList>
    </citation>
    <scope>NUCLEOTIDE SEQUENCE</scope>
    <source>
        <strain evidence="10">WA0000051536</strain>
    </source>
</reference>
<dbReference type="InterPro" id="IPR036259">
    <property type="entry name" value="MFS_trans_sf"/>
</dbReference>
<evidence type="ECO:0000256" key="8">
    <source>
        <dbReference type="SAM" id="Phobius"/>
    </source>
</evidence>
<keyword evidence="6 8" id="KW-0472">Membrane</keyword>
<dbReference type="EMBL" id="JAEPRA010000001">
    <property type="protein sequence ID" value="KAG2188703.1"/>
    <property type="molecule type" value="Genomic_DNA"/>
</dbReference>
<dbReference type="PANTHER" id="PTHR48022:SF24">
    <property type="entry name" value="HEXOSE TRANSPORTER PROTEIN (AFU_ORTHOLOGUE AFUA_8G04480)"/>
    <property type="match status" value="1"/>
</dbReference>
<feature type="domain" description="Major facilitator superfamily (MFS) profile" evidence="9">
    <location>
        <begin position="50"/>
        <end position="488"/>
    </location>
</feature>
<evidence type="ECO:0000256" key="2">
    <source>
        <dbReference type="ARBA" id="ARBA00010992"/>
    </source>
</evidence>
<dbReference type="FunFam" id="1.20.1250.20:FF:000117">
    <property type="entry name" value="MFS hexose transporter"/>
    <property type="match status" value="1"/>
</dbReference>
<comment type="caution">
    <text evidence="10">The sequence shown here is derived from an EMBL/GenBank/DDBJ whole genome shotgun (WGS) entry which is preliminary data.</text>
</comment>